<keyword evidence="2" id="KW-0238">DNA-binding</keyword>
<proteinExistence type="predicted"/>
<protein>
    <submittedName>
        <fullName evidence="6">AraC family transcriptional regulator</fullName>
    </submittedName>
</protein>
<reference evidence="6" key="1">
    <citation type="journal article" date="2021" name="PeerJ">
        <title>Extensive microbial diversity within the chicken gut microbiome revealed by metagenomics and culture.</title>
        <authorList>
            <person name="Gilroy R."/>
            <person name="Ravi A."/>
            <person name="Getino M."/>
            <person name="Pursley I."/>
            <person name="Horton D.L."/>
            <person name="Alikhan N.F."/>
            <person name="Baker D."/>
            <person name="Gharbi K."/>
            <person name="Hall N."/>
            <person name="Watson M."/>
            <person name="Adriaenssens E.M."/>
            <person name="Foster-Nyarko E."/>
            <person name="Jarju S."/>
            <person name="Secka A."/>
            <person name="Antonio M."/>
            <person name="Oren A."/>
            <person name="Chaudhuri R.R."/>
            <person name="La Ragione R."/>
            <person name="Hildebrand F."/>
            <person name="Pallen M.J."/>
        </authorList>
    </citation>
    <scope>NUCLEOTIDE SEQUENCE</scope>
    <source>
        <strain evidence="6">ChiBcec1-1630</strain>
    </source>
</reference>
<dbReference type="PROSITE" id="PS01124">
    <property type="entry name" value="HTH_ARAC_FAMILY_2"/>
    <property type="match status" value="1"/>
</dbReference>
<dbReference type="PANTHER" id="PTHR46796:SF7">
    <property type="entry name" value="ARAC FAMILY TRANSCRIPTIONAL REGULATOR"/>
    <property type="match status" value="1"/>
</dbReference>
<dbReference type="InterPro" id="IPR018060">
    <property type="entry name" value="HTH_AraC"/>
</dbReference>
<dbReference type="AlphaFoldDB" id="A0A9D2QIR7"/>
<dbReference type="InterPro" id="IPR009057">
    <property type="entry name" value="Homeodomain-like_sf"/>
</dbReference>
<dbReference type="InterPro" id="IPR018062">
    <property type="entry name" value="HTH_AraC-typ_CS"/>
</dbReference>
<evidence type="ECO:0000256" key="1">
    <source>
        <dbReference type="ARBA" id="ARBA00023015"/>
    </source>
</evidence>
<name>A0A9D2QIR7_9FIRM</name>
<evidence type="ECO:0000256" key="3">
    <source>
        <dbReference type="ARBA" id="ARBA00023159"/>
    </source>
</evidence>
<dbReference type="EMBL" id="DWVS01000249">
    <property type="protein sequence ID" value="HJC88306.1"/>
    <property type="molecule type" value="Genomic_DNA"/>
</dbReference>
<dbReference type="InterPro" id="IPR037923">
    <property type="entry name" value="HTH-like"/>
</dbReference>
<dbReference type="Gene3D" id="1.10.10.60">
    <property type="entry name" value="Homeodomain-like"/>
    <property type="match status" value="1"/>
</dbReference>
<dbReference type="InterPro" id="IPR050204">
    <property type="entry name" value="AraC_XylS_family_regulators"/>
</dbReference>
<evidence type="ECO:0000259" key="5">
    <source>
        <dbReference type="PROSITE" id="PS01124"/>
    </source>
</evidence>
<dbReference type="PROSITE" id="PS00041">
    <property type="entry name" value="HTH_ARAC_FAMILY_1"/>
    <property type="match status" value="1"/>
</dbReference>
<sequence>MIDLHFCEYNRSNQDYDTIFRPSGSGDYLLLLLKTPMKVYLKEGLTVTRENACILYTPGFPQHYQAVRRFCNSYLHFSSGENPAQRFRLPENRIFYPTDPQEFDVYFRRLQQEFFSSSPYREEVIHCLATELFIALSRSLSHPAAQKEEMAALYPVFQKLRLEMLSNCGQDWSLERLCKSVSLEKSQFYAYYHSFFSSTPKSDLLQVRLEKAKNLLSNEALQVGEAARLCGFSSLSHFSRYFRKYCGCSPKEYKSYSRSALIYSDSLP</sequence>
<keyword evidence="3" id="KW-0010">Activator</keyword>
<reference evidence="6" key="2">
    <citation type="submission" date="2021-04" db="EMBL/GenBank/DDBJ databases">
        <authorList>
            <person name="Gilroy R."/>
        </authorList>
    </citation>
    <scope>NUCLEOTIDE SEQUENCE</scope>
    <source>
        <strain evidence="6">ChiBcec1-1630</strain>
    </source>
</reference>
<comment type="caution">
    <text evidence="6">The sequence shown here is derived from an EMBL/GenBank/DDBJ whole genome shotgun (WGS) entry which is preliminary data.</text>
</comment>
<accession>A0A9D2QIR7</accession>
<evidence type="ECO:0000256" key="4">
    <source>
        <dbReference type="ARBA" id="ARBA00023163"/>
    </source>
</evidence>
<dbReference type="GO" id="GO:0003700">
    <property type="term" value="F:DNA-binding transcription factor activity"/>
    <property type="evidence" value="ECO:0007669"/>
    <property type="project" value="InterPro"/>
</dbReference>
<dbReference type="PANTHER" id="PTHR46796">
    <property type="entry name" value="HTH-TYPE TRANSCRIPTIONAL ACTIVATOR RHAS-RELATED"/>
    <property type="match status" value="1"/>
</dbReference>
<dbReference type="PRINTS" id="PR00032">
    <property type="entry name" value="HTHARAC"/>
</dbReference>
<keyword evidence="1" id="KW-0805">Transcription regulation</keyword>
<dbReference type="InterPro" id="IPR020449">
    <property type="entry name" value="Tscrpt_reg_AraC-type_HTH"/>
</dbReference>
<dbReference type="GO" id="GO:0043565">
    <property type="term" value="F:sequence-specific DNA binding"/>
    <property type="evidence" value="ECO:0007669"/>
    <property type="project" value="InterPro"/>
</dbReference>
<evidence type="ECO:0000256" key="2">
    <source>
        <dbReference type="ARBA" id="ARBA00023125"/>
    </source>
</evidence>
<evidence type="ECO:0000313" key="7">
    <source>
        <dbReference type="Proteomes" id="UP000823922"/>
    </source>
</evidence>
<dbReference type="SUPFAM" id="SSF51215">
    <property type="entry name" value="Regulatory protein AraC"/>
    <property type="match status" value="1"/>
</dbReference>
<keyword evidence="4" id="KW-0804">Transcription</keyword>
<dbReference type="Proteomes" id="UP000823922">
    <property type="component" value="Unassembled WGS sequence"/>
</dbReference>
<organism evidence="6 7">
    <name type="scientific">Candidatus Eisenbergiella intestinigallinarum</name>
    <dbReference type="NCBI Taxonomy" id="2838549"/>
    <lineage>
        <taxon>Bacteria</taxon>
        <taxon>Bacillati</taxon>
        <taxon>Bacillota</taxon>
        <taxon>Clostridia</taxon>
        <taxon>Lachnospirales</taxon>
        <taxon>Lachnospiraceae</taxon>
        <taxon>Eisenbergiella</taxon>
    </lineage>
</organism>
<dbReference type="SMART" id="SM00342">
    <property type="entry name" value="HTH_ARAC"/>
    <property type="match status" value="1"/>
</dbReference>
<dbReference type="Pfam" id="PF12833">
    <property type="entry name" value="HTH_18"/>
    <property type="match status" value="1"/>
</dbReference>
<gene>
    <name evidence="6" type="ORF">H9926_09855</name>
</gene>
<evidence type="ECO:0000313" key="6">
    <source>
        <dbReference type="EMBL" id="HJC88306.1"/>
    </source>
</evidence>
<feature type="domain" description="HTH araC/xylS-type" evidence="5">
    <location>
        <begin position="158"/>
        <end position="256"/>
    </location>
</feature>
<dbReference type="SUPFAM" id="SSF46689">
    <property type="entry name" value="Homeodomain-like"/>
    <property type="match status" value="1"/>
</dbReference>